<comment type="caution">
    <text evidence="2">The sequence shown here is derived from an EMBL/GenBank/DDBJ whole genome shotgun (WGS) entry which is preliminary data.</text>
</comment>
<feature type="transmembrane region" description="Helical" evidence="1">
    <location>
        <begin position="104"/>
        <end position="122"/>
    </location>
</feature>
<dbReference type="PANTHER" id="PTHR46795:SF3">
    <property type="entry name" value="ABC TRANSPORTER PERMEASE"/>
    <property type="match status" value="1"/>
</dbReference>
<sequence>MIIPIGKERSVAGNEGKMKSEQKARRFKIAVGFLIFFSIFFEKYTVYDGGYSIWDIIFNLQEGGSMFKSGEESIRLYLLIPAFIISTLYLIRSLWLMKKKNPQVFAFLPMVGLLGYVSPMYLSFQPYLLINILLTVVDYMGARWLEERDEINAAYKEQKARERAEKEEQKKVRYFPGRYPEEFFRIVRKNDIYGKNGKRVLLAGGILSSACVYIMLTMYSLFTGIHGKEDMLLGTGLVQVFRQAGVLVFILLILMLTMIISCYIREQKKSMRLFTILGMRSSTVYLMFAIVFEINALLSGAVGMVLGWGISYFIKGIWQSSLAHNGVKIVLGSSISFKTIGLGIAGYLTALILALGLNQENILNLARSMNMNAEAQREKRSRKYASLLIGIGIVFAAIGILWYSSRSWAESMYIHIFSVIGILFFLAGGTTLYLNRLEKEKNRYYNKLISSRPFYYRYWKSLWNLFYLSVIHFFILAVFSVQMTGAFMKQNTADLYPYDIVCTSYDADTEKLADIAKEHNAKEEVYPMFRMTSVYGSDKLEPWGTERPIQWPQGQHIAISESTYRSLKEAVGEVPKDLNLSGSKMHVVYQQDLSVKAHTIDWDTARIEKRLRIGQPLTFYNPQDIDNVFPVWKVKSEERDTLTGTFHQGMEDNLIVFSDAFFEKEYRKITSYNEKQWNERENASRVEWKTYTTSHTSNMTEGPIQLICFSVPEKEYAGMFKSMQYLEKKYEYDRVWDDSIRQFYGKQQMMVDTGAEIFFRKLVYLFIVILLTVMGFFQYYVKLESEIKEMGWQNILLKKLGMREKERKRALAGQMKPFAALPLLIGTCGGAIFAALTAKARLYNGGEVSMFIHAGMIFYLIYLGIWIFWYFQIKKWIWRQAEWEK</sequence>
<gene>
    <name evidence="2" type="ORF">EDD59_11487</name>
</gene>
<keyword evidence="1" id="KW-0472">Membrane</keyword>
<dbReference type="OrthoDB" id="1954626at2"/>
<feature type="transmembrane region" description="Helical" evidence="1">
    <location>
        <begin position="200"/>
        <end position="222"/>
    </location>
</feature>
<accession>A0A4R3K5I4</accession>
<proteinExistence type="predicted"/>
<dbReference type="AlphaFoldDB" id="A0A4R3K5I4"/>
<reference evidence="2 3" key="1">
    <citation type="submission" date="2019-03" db="EMBL/GenBank/DDBJ databases">
        <title>Genomic Encyclopedia of Type Strains, Phase IV (KMG-IV): sequencing the most valuable type-strain genomes for metagenomic binning, comparative biology and taxonomic classification.</title>
        <authorList>
            <person name="Goeker M."/>
        </authorList>
    </citation>
    <scope>NUCLEOTIDE SEQUENCE [LARGE SCALE GENOMIC DNA]</scope>
    <source>
        <strain evidence="2 3">DSM 29489</strain>
    </source>
</reference>
<dbReference type="RefSeq" id="WP_132381796.1">
    <property type="nucleotide sequence ID" value="NZ_SLZZ01000014.1"/>
</dbReference>
<keyword evidence="1" id="KW-0812">Transmembrane</keyword>
<feature type="transmembrane region" description="Helical" evidence="1">
    <location>
        <begin position="850"/>
        <end position="871"/>
    </location>
</feature>
<feature type="transmembrane region" description="Helical" evidence="1">
    <location>
        <begin position="285"/>
        <end position="314"/>
    </location>
</feature>
<evidence type="ECO:0008006" key="4">
    <source>
        <dbReference type="Google" id="ProtNLM"/>
    </source>
</evidence>
<organism evidence="2 3">
    <name type="scientific">Muricomes intestini</name>
    <dbReference type="NCBI Taxonomy" id="1796634"/>
    <lineage>
        <taxon>Bacteria</taxon>
        <taxon>Bacillati</taxon>
        <taxon>Bacillota</taxon>
        <taxon>Clostridia</taxon>
        <taxon>Lachnospirales</taxon>
        <taxon>Lachnospiraceae</taxon>
        <taxon>Muricomes</taxon>
    </lineage>
</organism>
<feature type="transmembrane region" description="Helical" evidence="1">
    <location>
        <begin position="384"/>
        <end position="405"/>
    </location>
</feature>
<feature type="transmembrane region" description="Helical" evidence="1">
    <location>
        <begin position="27"/>
        <end position="46"/>
    </location>
</feature>
<name>A0A4R3K5I4_9FIRM</name>
<feature type="transmembrane region" description="Helical" evidence="1">
    <location>
        <begin position="128"/>
        <end position="145"/>
    </location>
</feature>
<keyword evidence="1" id="KW-1133">Transmembrane helix</keyword>
<dbReference type="InterPro" id="IPR052536">
    <property type="entry name" value="ABC-4_Integral_Memb_Prot"/>
</dbReference>
<feature type="transmembrane region" description="Helical" evidence="1">
    <location>
        <begin position="762"/>
        <end position="781"/>
    </location>
</feature>
<feature type="transmembrane region" description="Helical" evidence="1">
    <location>
        <begin position="242"/>
        <end position="264"/>
    </location>
</feature>
<dbReference type="PANTHER" id="PTHR46795">
    <property type="entry name" value="ABC TRANSPORTER PERMEASE-RELATED-RELATED"/>
    <property type="match status" value="1"/>
</dbReference>
<dbReference type="EMBL" id="SLZZ01000014">
    <property type="protein sequence ID" value="TCS77931.1"/>
    <property type="molecule type" value="Genomic_DNA"/>
</dbReference>
<feature type="transmembrane region" description="Helical" evidence="1">
    <location>
        <begin position="462"/>
        <end position="481"/>
    </location>
</feature>
<feature type="transmembrane region" description="Helical" evidence="1">
    <location>
        <begin position="74"/>
        <end position="92"/>
    </location>
</feature>
<feature type="transmembrane region" description="Helical" evidence="1">
    <location>
        <begin position="334"/>
        <end position="357"/>
    </location>
</feature>
<evidence type="ECO:0000313" key="2">
    <source>
        <dbReference type="EMBL" id="TCS77931.1"/>
    </source>
</evidence>
<dbReference type="Proteomes" id="UP000295726">
    <property type="component" value="Unassembled WGS sequence"/>
</dbReference>
<feature type="transmembrane region" description="Helical" evidence="1">
    <location>
        <begin position="411"/>
        <end position="434"/>
    </location>
</feature>
<feature type="transmembrane region" description="Helical" evidence="1">
    <location>
        <begin position="818"/>
        <end position="838"/>
    </location>
</feature>
<keyword evidence="3" id="KW-1185">Reference proteome</keyword>
<protein>
    <recommendedName>
        <fullName evidence="4">FtsX-like permease family protein</fullName>
    </recommendedName>
</protein>
<evidence type="ECO:0000256" key="1">
    <source>
        <dbReference type="SAM" id="Phobius"/>
    </source>
</evidence>
<evidence type="ECO:0000313" key="3">
    <source>
        <dbReference type="Proteomes" id="UP000295726"/>
    </source>
</evidence>